<keyword evidence="3" id="KW-0812">Transmembrane</keyword>
<proteinExistence type="predicted"/>
<evidence type="ECO:0000256" key="3">
    <source>
        <dbReference type="SAM" id="Phobius"/>
    </source>
</evidence>
<dbReference type="Gene3D" id="3.30.70.270">
    <property type="match status" value="1"/>
</dbReference>
<feature type="domain" description="GGDEF" evidence="4">
    <location>
        <begin position="334"/>
        <end position="465"/>
    </location>
</feature>
<dbReference type="CDD" id="cd01949">
    <property type="entry name" value="GGDEF"/>
    <property type="match status" value="1"/>
</dbReference>
<dbReference type="InterPro" id="IPR050469">
    <property type="entry name" value="Diguanylate_Cyclase"/>
</dbReference>
<dbReference type="InterPro" id="IPR029787">
    <property type="entry name" value="Nucleotide_cyclase"/>
</dbReference>
<keyword evidence="3" id="KW-1133">Transmembrane helix</keyword>
<dbReference type="RefSeq" id="WP_229161062.1">
    <property type="nucleotide sequence ID" value="NZ_JAJEWP010000003.1"/>
</dbReference>
<evidence type="ECO:0000256" key="2">
    <source>
        <dbReference type="ARBA" id="ARBA00034247"/>
    </source>
</evidence>
<dbReference type="InterPro" id="IPR000160">
    <property type="entry name" value="GGDEF_dom"/>
</dbReference>
<evidence type="ECO:0000256" key="1">
    <source>
        <dbReference type="ARBA" id="ARBA00012528"/>
    </source>
</evidence>
<dbReference type="InterPro" id="IPR043128">
    <property type="entry name" value="Rev_trsase/Diguanyl_cyclase"/>
</dbReference>
<dbReference type="SMART" id="SM00267">
    <property type="entry name" value="GGDEF"/>
    <property type="match status" value="1"/>
</dbReference>
<evidence type="ECO:0000313" key="5">
    <source>
        <dbReference type="EMBL" id="MCC2617125.1"/>
    </source>
</evidence>
<dbReference type="Proteomes" id="UP001520878">
    <property type="component" value="Unassembled WGS sequence"/>
</dbReference>
<dbReference type="NCBIfam" id="TIGR00254">
    <property type="entry name" value="GGDEF"/>
    <property type="match status" value="1"/>
</dbReference>
<dbReference type="PANTHER" id="PTHR45138:SF9">
    <property type="entry name" value="DIGUANYLATE CYCLASE DGCM-RELATED"/>
    <property type="match status" value="1"/>
</dbReference>
<dbReference type="SUPFAM" id="SSF55073">
    <property type="entry name" value="Nucleotide cyclase"/>
    <property type="match status" value="1"/>
</dbReference>
<name>A0ABS8G9A9_9ALTE</name>
<protein>
    <recommendedName>
        <fullName evidence="1">diguanylate cyclase</fullName>
        <ecNumber evidence="1">2.7.7.65</ecNumber>
    </recommendedName>
</protein>
<comment type="catalytic activity">
    <reaction evidence="2">
        <text>2 GTP = 3',3'-c-di-GMP + 2 diphosphate</text>
        <dbReference type="Rhea" id="RHEA:24898"/>
        <dbReference type="ChEBI" id="CHEBI:33019"/>
        <dbReference type="ChEBI" id="CHEBI:37565"/>
        <dbReference type="ChEBI" id="CHEBI:58805"/>
        <dbReference type="EC" id="2.7.7.65"/>
    </reaction>
</comment>
<organism evidence="5 6">
    <name type="scientific">Fluctibacter halophilus</name>
    <dbReference type="NCBI Taxonomy" id="226011"/>
    <lineage>
        <taxon>Bacteria</taxon>
        <taxon>Pseudomonadati</taxon>
        <taxon>Pseudomonadota</taxon>
        <taxon>Gammaproteobacteria</taxon>
        <taxon>Alteromonadales</taxon>
        <taxon>Alteromonadaceae</taxon>
        <taxon>Fluctibacter</taxon>
    </lineage>
</organism>
<gene>
    <name evidence="5" type="ORF">LJ739_12805</name>
</gene>
<comment type="caution">
    <text evidence="5">The sequence shown here is derived from an EMBL/GenBank/DDBJ whole genome shotgun (WGS) entry which is preliminary data.</text>
</comment>
<reference evidence="5 6" key="1">
    <citation type="submission" date="2021-10" db="EMBL/GenBank/DDBJ databases">
        <title>Draft genome of Aestuariibacter halophilus JC2043.</title>
        <authorList>
            <person name="Emsley S.A."/>
            <person name="Pfannmuller K.M."/>
            <person name="Ushijima B."/>
            <person name="Saw J.H."/>
            <person name="Videau P."/>
        </authorList>
    </citation>
    <scope>NUCLEOTIDE SEQUENCE [LARGE SCALE GENOMIC DNA]</scope>
    <source>
        <strain evidence="5 6">JC2043</strain>
    </source>
</reference>
<dbReference type="PANTHER" id="PTHR45138">
    <property type="entry name" value="REGULATORY COMPONENTS OF SENSORY TRANSDUCTION SYSTEM"/>
    <property type="match status" value="1"/>
</dbReference>
<evidence type="ECO:0000259" key="4">
    <source>
        <dbReference type="PROSITE" id="PS50887"/>
    </source>
</evidence>
<dbReference type="EMBL" id="JAJEWP010000003">
    <property type="protein sequence ID" value="MCC2617125.1"/>
    <property type="molecule type" value="Genomic_DNA"/>
</dbReference>
<dbReference type="EC" id="2.7.7.65" evidence="1"/>
<keyword evidence="3" id="KW-0472">Membrane</keyword>
<keyword evidence="6" id="KW-1185">Reference proteome</keyword>
<dbReference type="PROSITE" id="PS50887">
    <property type="entry name" value="GGDEF"/>
    <property type="match status" value="1"/>
</dbReference>
<sequence length="465" mass="52411">MLRSANIIIVLIVLLAGAVLFGAYQAISNVVGEQSRIQLQATSPVFSLVNEELLKPLHFAQAIGSAHYFHDLFATEAVDKDAVIERLQTLSKQFDLKIFAASEKARMQYFDDGNTLELVPGKVFWYFEAKQQPRDLFADLGRVGDVHLFFDTKIYSAEGEFLGIVGTAKSMREFVDKFDEYKNLYGYDFLFVNDNDQIVLSSMSDLVVTNENIPALSNLSWYARVGEQDDVIVNSLVSVNQEDYLLSEILIEELDWRVLLLIPLETRQAHLTQAFLTNTVGLMTLVGVLVLVTFFLVMRFKRNVEDQASIDVLTGLPTRVHIYRAFQRLKRKPGRLFVMMVDIDHFKKINDKHGHNVGDAALRHVADILKQEVRQLDTIGRWGGEEFVVLLPDVSRDHAMSVAERARQRIVDAPMPLEDGELSITASFGLAQGKTTRSLASLLADADTALYEAKRSGRNRVCSFE</sequence>
<evidence type="ECO:0000313" key="6">
    <source>
        <dbReference type="Proteomes" id="UP001520878"/>
    </source>
</evidence>
<accession>A0ABS8G9A9</accession>
<dbReference type="Pfam" id="PF00990">
    <property type="entry name" value="GGDEF"/>
    <property type="match status" value="1"/>
</dbReference>
<feature type="transmembrane region" description="Helical" evidence="3">
    <location>
        <begin position="275"/>
        <end position="297"/>
    </location>
</feature>